<dbReference type="InterPro" id="IPR045005">
    <property type="entry name" value="BPM1-6"/>
</dbReference>
<evidence type="ECO:0000259" key="4">
    <source>
        <dbReference type="PROSITE" id="PS50144"/>
    </source>
</evidence>
<dbReference type="InterPro" id="IPR008974">
    <property type="entry name" value="TRAF-like"/>
</dbReference>
<dbReference type="InterPro" id="IPR000210">
    <property type="entry name" value="BTB/POZ_dom"/>
</dbReference>
<keyword evidence="6" id="KW-1185">Reference proteome</keyword>
<organism evidence="5">
    <name type="scientific">Triticum aestivum</name>
    <name type="common">Wheat</name>
    <dbReference type="NCBI Taxonomy" id="4565"/>
    <lineage>
        <taxon>Eukaryota</taxon>
        <taxon>Viridiplantae</taxon>
        <taxon>Streptophyta</taxon>
        <taxon>Embryophyta</taxon>
        <taxon>Tracheophyta</taxon>
        <taxon>Spermatophyta</taxon>
        <taxon>Magnoliopsida</taxon>
        <taxon>Liliopsida</taxon>
        <taxon>Poales</taxon>
        <taxon>Poaceae</taxon>
        <taxon>BOP clade</taxon>
        <taxon>Pooideae</taxon>
        <taxon>Triticodae</taxon>
        <taxon>Triticeae</taxon>
        <taxon>Triticinae</taxon>
        <taxon>Triticum</taxon>
    </lineage>
</organism>
<reference evidence="5" key="1">
    <citation type="submission" date="2018-08" db="EMBL/GenBank/DDBJ databases">
        <authorList>
            <person name="Rossello M."/>
        </authorList>
    </citation>
    <scope>NUCLEOTIDE SEQUENCE [LARGE SCALE GENOMIC DNA]</scope>
    <source>
        <strain evidence="5">cv. Chinese Spring</strain>
    </source>
</reference>
<dbReference type="STRING" id="4565.A0A3B6SSI6"/>
<dbReference type="Gramene" id="TraesCS7B03G1139400.1">
    <property type="protein sequence ID" value="TraesCS7B03G1139400.1.CDS1"/>
    <property type="gene ID" value="TraesCS7B03G1139400"/>
</dbReference>
<dbReference type="Gramene" id="TraesSTA7B03G04239060.1">
    <property type="protein sequence ID" value="TraesSTA7B03G04239060.1.CDS1"/>
    <property type="gene ID" value="TraesSTA7B03G04239060"/>
</dbReference>
<name>A0A3B6SSI6_WHEAT</name>
<dbReference type="SMR" id="A0A3B6SSI6"/>
<feature type="domain" description="MATH" evidence="4">
    <location>
        <begin position="23"/>
        <end position="157"/>
    </location>
</feature>
<dbReference type="Gramene" id="TraesLAC7B03G04186040.1">
    <property type="protein sequence ID" value="TraesLAC7B03G04186040.1.CDS1"/>
    <property type="gene ID" value="TraesLAC7B03G04186040"/>
</dbReference>
<protein>
    <recommendedName>
        <fullName evidence="7">BTB domain-containing protein</fullName>
    </recommendedName>
</protein>
<evidence type="ECO:0000313" key="6">
    <source>
        <dbReference type="Proteomes" id="UP000019116"/>
    </source>
</evidence>
<dbReference type="Gene3D" id="2.60.210.10">
    <property type="entry name" value="Apoptosis, Tumor Necrosis Factor Receptor Associated Protein 2, Chain A"/>
    <property type="match status" value="1"/>
</dbReference>
<dbReference type="Gramene" id="TraesRN7B0101148400.1">
    <property type="protein sequence ID" value="TraesRN7B0101148400.1"/>
    <property type="gene ID" value="TraesRN7B0101148400"/>
</dbReference>
<dbReference type="Gramene" id="TraesJUL7B03G04283960.1">
    <property type="protein sequence ID" value="TraesJUL7B03G04283960.1.CDS1"/>
    <property type="gene ID" value="TraesJUL7B03G04283960"/>
</dbReference>
<dbReference type="Proteomes" id="UP000019116">
    <property type="component" value="Chromosome 7B"/>
</dbReference>
<dbReference type="Gramene" id="TraesPARA_EIv1.0_2481010.1">
    <property type="protein sequence ID" value="TraesPARA_EIv1.0_2481010.1.CDS1"/>
    <property type="gene ID" value="TraesPARA_EIv1.0_2481010"/>
</dbReference>
<dbReference type="CDD" id="cd18280">
    <property type="entry name" value="BTB_POZ_BPM_plant"/>
    <property type="match status" value="1"/>
</dbReference>
<dbReference type="PROSITE" id="PS50144">
    <property type="entry name" value="MATH"/>
    <property type="match status" value="1"/>
</dbReference>
<dbReference type="Gene3D" id="1.25.40.420">
    <property type="match status" value="1"/>
</dbReference>
<dbReference type="Gramene" id="TraesCS7B02G423000.1">
    <property type="protein sequence ID" value="TraesCS7B02G423000.1.cds1"/>
    <property type="gene ID" value="TraesCS7B02G423000"/>
</dbReference>
<dbReference type="Gramene" id="TraesNOR7B03G04290820.1">
    <property type="protein sequence ID" value="TraesNOR7B03G04290820.1.CDS1"/>
    <property type="gene ID" value="TraesNOR7B03G04290820"/>
</dbReference>
<dbReference type="PANTHER" id="PTHR26379:SF456">
    <property type="entry name" value="BTB DOMAIN-CONTAINING PROTEIN"/>
    <property type="match status" value="1"/>
</dbReference>
<dbReference type="PROSITE" id="PS50097">
    <property type="entry name" value="BTB"/>
    <property type="match status" value="1"/>
</dbReference>
<dbReference type="SUPFAM" id="SSF49599">
    <property type="entry name" value="TRAF domain-like"/>
    <property type="match status" value="1"/>
</dbReference>
<evidence type="ECO:0000256" key="1">
    <source>
        <dbReference type="ARBA" id="ARBA00004906"/>
    </source>
</evidence>
<dbReference type="OrthoDB" id="45365at2759"/>
<proteinExistence type="inferred from homology"/>
<dbReference type="Gramene" id="TraesROB_scaffold_035855_01G000100.1">
    <property type="protein sequence ID" value="TraesROB_scaffold_035855_01G000100.1"/>
    <property type="gene ID" value="TraesROB_scaffold_035855_01G000100"/>
</dbReference>
<dbReference type="Gramene" id="TraesWEE_scaffold_007914_01G000100.1">
    <property type="protein sequence ID" value="TraesWEE_scaffold_007914_01G000100.1"/>
    <property type="gene ID" value="TraesWEE_scaffold_007914_01G000100"/>
</dbReference>
<dbReference type="Gramene" id="TraesSYM7B03G04294510.1">
    <property type="protein sequence ID" value="TraesSYM7B03G04294510.1.CDS1"/>
    <property type="gene ID" value="TraesSYM7B03G04294510"/>
</dbReference>
<comment type="similarity">
    <text evidence="2">Belongs to the Tdpoz family.</text>
</comment>
<sequence>MAAPQSPQIWATSTSTCTVERAGGAHLFRIDGYSLSKGLGKGNFIPSATFAVGGHDWRLLFYPDGDTEARNGSISVHLELMDEGVEVRALYDLTLFKQAEPKSGCLMWTKPTEPVVFSRSPGKTSHRGHSNFAGRSMLEAWSYLNFPRDVLIVNCKLLVIKLKEAQMPKTRMNFETIQVPPSDLSHNLGSLLEAGEESDVSFKVKDEVFTAHKIVLAMRSPVFKAELYGPMRGKCGQSIAIEDMEPAVFKALLHFIYTDELPPMDDLDGDDDKEEMVKHLLVASDRYAMERMKLMCERKLCKFLDAKTVAATLALADQYHCSKLKDACIGFINSLDRMDEVMTSTGYQHLKRACPTICIDIWEKAAKARKI</sequence>
<dbReference type="Gramene" id="TraesLDM7B03G04246190.1">
    <property type="protein sequence ID" value="TraesLDM7B03G04246190.1.CDS1"/>
    <property type="gene ID" value="TraesLDM7B03G04246190"/>
</dbReference>
<dbReference type="PANTHER" id="PTHR26379">
    <property type="entry name" value="BTB/POZ AND MATH DOMAIN-CONTAINING PROTEIN 1"/>
    <property type="match status" value="1"/>
</dbReference>
<comment type="pathway">
    <text evidence="1">Protein modification; protein ubiquitination.</text>
</comment>
<dbReference type="CDD" id="cd00121">
    <property type="entry name" value="MATH"/>
    <property type="match status" value="1"/>
</dbReference>
<evidence type="ECO:0000259" key="3">
    <source>
        <dbReference type="PROSITE" id="PS50097"/>
    </source>
</evidence>
<dbReference type="InterPro" id="IPR056423">
    <property type="entry name" value="BACK_BPM_SPOP"/>
</dbReference>
<dbReference type="Gramene" id="TraesCLE_scaffold_000988_01G000400.1">
    <property type="protein sequence ID" value="TraesCLE_scaffold_000988_01G000400.1"/>
    <property type="gene ID" value="TraesCLE_scaffold_000988_01G000400"/>
</dbReference>
<dbReference type="Pfam" id="PF22486">
    <property type="entry name" value="MATH_2"/>
    <property type="match status" value="1"/>
</dbReference>
<dbReference type="Gramene" id="TraesCAD_scaffold_008515_01G000100.1">
    <property type="protein sequence ID" value="TraesCAD_scaffold_008515_01G000100.1"/>
    <property type="gene ID" value="TraesCAD_scaffold_008515_01G000100"/>
</dbReference>
<dbReference type="Gramene" id="TraesMAC7B03G04236540.1">
    <property type="protein sequence ID" value="TraesMAC7B03G04236540.1.CDS1"/>
    <property type="gene ID" value="TraesMAC7B03G04236540"/>
</dbReference>
<dbReference type="GO" id="GO:0016567">
    <property type="term" value="P:protein ubiquitination"/>
    <property type="evidence" value="ECO:0007669"/>
    <property type="project" value="InterPro"/>
</dbReference>
<dbReference type="EnsemblPlants" id="TraesCS7B02G423000.1">
    <property type="protein sequence ID" value="TraesCS7B02G423000.1.cds1"/>
    <property type="gene ID" value="TraesCS7B02G423000"/>
</dbReference>
<dbReference type="Pfam" id="PF24570">
    <property type="entry name" value="BACK_BPM_SPOP"/>
    <property type="match status" value="1"/>
</dbReference>
<dbReference type="Gramene" id="TraesJAG7B03G04225990.1">
    <property type="protein sequence ID" value="TraesJAG7B03G04225990.1.CDS1"/>
    <property type="gene ID" value="TraesJAG7B03G04225990"/>
</dbReference>
<dbReference type="Pfam" id="PF00651">
    <property type="entry name" value="BTB"/>
    <property type="match status" value="1"/>
</dbReference>
<evidence type="ECO:0000313" key="5">
    <source>
        <dbReference type="EnsemblPlants" id="TraesCS7B02G423000.1.cds1"/>
    </source>
</evidence>
<dbReference type="SUPFAM" id="SSF54695">
    <property type="entry name" value="POZ domain"/>
    <property type="match status" value="1"/>
</dbReference>
<dbReference type="SMART" id="SM00225">
    <property type="entry name" value="BTB"/>
    <property type="match status" value="1"/>
</dbReference>
<dbReference type="InterPro" id="IPR011333">
    <property type="entry name" value="SKP1/BTB/POZ_sf"/>
</dbReference>
<accession>A0A3B6SSI6</accession>
<dbReference type="Gene3D" id="3.30.710.10">
    <property type="entry name" value="Potassium Channel Kv1.1, Chain A"/>
    <property type="match status" value="1"/>
</dbReference>
<evidence type="ECO:0000256" key="2">
    <source>
        <dbReference type="ARBA" id="ARBA00010846"/>
    </source>
</evidence>
<dbReference type="Gramene" id="TraesARI7B03G04046440.1">
    <property type="protein sequence ID" value="TraesARI7B03G04046440.1.CDS1"/>
    <property type="gene ID" value="TraesARI7B03G04046440"/>
</dbReference>
<feature type="domain" description="BTB" evidence="3">
    <location>
        <begin position="198"/>
        <end position="265"/>
    </location>
</feature>
<dbReference type="AlphaFoldDB" id="A0A3B6SSI6"/>
<dbReference type="InterPro" id="IPR002083">
    <property type="entry name" value="MATH/TRAF_dom"/>
</dbReference>
<evidence type="ECO:0008006" key="7">
    <source>
        <dbReference type="Google" id="ProtNLM"/>
    </source>
</evidence>
<reference evidence="5" key="2">
    <citation type="submission" date="2018-10" db="UniProtKB">
        <authorList>
            <consortium name="EnsemblPlants"/>
        </authorList>
    </citation>
    <scope>IDENTIFICATION</scope>
</reference>
<dbReference type="Gramene" id="TraesKAR7B01G0453560.1">
    <property type="protein sequence ID" value="cds.TraesKAR7B01G0453560.1"/>
    <property type="gene ID" value="TraesKAR7B01G0453560"/>
</dbReference>